<proteinExistence type="predicted"/>
<keyword evidence="1" id="KW-0175">Coiled coil</keyword>
<protein>
    <submittedName>
        <fullName evidence="2">Uncharacterized protein</fullName>
    </submittedName>
</protein>
<feature type="coiled-coil region" evidence="1">
    <location>
        <begin position="5"/>
        <end position="32"/>
    </location>
</feature>
<dbReference type="EMBL" id="CACRTG010000018">
    <property type="protein sequence ID" value="VYT16663.1"/>
    <property type="molecule type" value="Genomic_DNA"/>
</dbReference>
<reference evidence="2" key="1">
    <citation type="submission" date="2019-11" db="EMBL/GenBank/DDBJ databases">
        <authorList>
            <person name="Feng L."/>
        </authorList>
    </citation>
    <scope>NUCLEOTIDE SEQUENCE</scope>
    <source>
        <strain evidence="2">CnexileLFYP112</strain>
    </source>
</reference>
<evidence type="ECO:0000313" key="2">
    <source>
        <dbReference type="EMBL" id="VYT16663.1"/>
    </source>
</evidence>
<dbReference type="Pfam" id="PF07374">
    <property type="entry name" value="DUF1492"/>
    <property type="match status" value="1"/>
</dbReference>
<dbReference type="InterPro" id="IPR010861">
    <property type="entry name" value="DUF1492"/>
</dbReference>
<name>A0A6N2UI41_9FIRM</name>
<gene>
    <name evidence="2" type="ORF">CNLFYP112_02070</name>
</gene>
<organism evidence="2">
    <name type="scientific">[Clostridium] nexile</name>
    <dbReference type="NCBI Taxonomy" id="29361"/>
    <lineage>
        <taxon>Bacteria</taxon>
        <taxon>Bacillati</taxon>
        <taxon>Bacillota</taxon>
        <taxon>Clostridia</taxon>
        <taxon>Lachnospirales</taxon>
        <taxon>Lachnospiraceae</taxon>
        <taxon>Tyzzerella</taxon>
    </lineage>
</organism>
<sequence>MVDEITMLKGQIEKLEAENASLKEELAFIKKGRTTTEAIDTRINNMNRSTVRIICLLINGLKMKDILDQLSISQSTYYRVISGKAIGDSQHMKDLYMQYEELFNEYGVEKETYKEWVANRRAYLGKGYIRDEF</sequence>
<accession>A0A6N2UI41</accession>
<evidence type="ECO:0000256" key="1">
    <source>
        <dbReference type="SAM" id="Coils"/>
    </source>
</evidence>
<dbReference type="AlphaFoldDB" id="A0A6N2UI41"/>